<name>A0A5C5YS66_9BACT</name>
<comment type="caution">
    <text evidence="5">The sequence shown here is derived from an EMBL/GenBank/DDBJ whole genome shotgun (WGS) entry which is preliminary data.</text>
</comment>
<dbReference type="RefSeq" id="WP_146585496.1">
    <property type="nucleotide sequence ID" value="NZ_SJPO01000003.1"/>
</dbReference>
<evidence type="ECO:0000313" key="6">
    <source>
        <dbReference type="Proteomes" id="UP000318478"/>
    </source>
</evidence>
<keyword evidence="2 4" id="KW-1133">Transmembrane helix</keyword>
<feature type="transmembrane region" description="Helical" evidence="4">
    <location>
        <begin position="396"/>
        <end position="416"/>
    </location>
</feature>
<feature type="transmembrane region" description="Helical" evidence="4">
    <location>
        <begin position="62"/>
        <end position="87"/>
    </location>
</feature>
<proteinExistence type="predicted"/>
<dbReference type="PANTHER" id="PTHR23526">
    <property type="entry name" value="INTEGRAL MEMBRANE TRANSPORT PROTEIN-RELATED"/>
    <property type="match status" value="1"/>
</dbReference>
<sequence length="451" mass="49486">MSRLADELPLNEQPYEPFDQSEDAAADPPSHRELYEARNFFWLMLHQVLLRIGWIFKTESIVMPMFLSMIGGSSLMIGLLPVLNRLGFSVPPLLYAQPLKLSPLKQRMVARSSLLMAAPFAVLSAVWFSGAWQTTGGSAAWWMPWLFLAVYGWFFCLTGVNQLGMHALHGKLIRADLRGRLYTAAVIVGAPVAVVSAWLLLPGWLKLPDGGFGWIFGFTALAFLASGSMLLFTREAPDRLTEPPTKPLQKFVDAWRVVRDDPRARPVAILSGLVCFNFMLFPHYQSLYPRRPGGTVVDYLGEIMLWVCVQNAATAVVSLVAGPLADWMGNRAALRCSTLGLASGPLIALLLAQASPEAAREQFYLVFMPLGFMPVTIKLLMNYTLEAAPDDDHPQYVAAIGMCIAMPVIVGAPVVGYLVGRFGAAPVFIGGLAVLLLAFLQSLRLPEPRHG</sequence>
<feature type="transmembrane region" description="Helical" evidence="4">
    <location>
        <begin position="212"/>
        <end position="232"/>
    </location>
</feature>
<dbReference type="GO" id="GO:0022857">
    <property type="term" value="F:transmembrane transporter activity"/>
    <property type="evidence" value="ECO:0007669"/>
    <property type="project" value="InterPro"/>
</dbReference>
<dbReference type="Pfam" id="PF07690">
    <property type="entry name" value="MFS_1"/>
    <property type="match status" value="1"/>
</dbReference>
<evidence type="ECO:0000256" key="2">
    <source>
        <dbReference type="ARBA" id="ARBA00022989"/>
    </source>
</evidence>
<accession>A0A5C5YS66</accession>
<feature type="transmembrane region" description="Helical" evidence="4">
    <location>
        <begin position="140"/>
        <end position="160"/>
    </location>
</feature>
<dbReference type="PANTHER" id="PTHR23526:SF1">
    <property type="entry name" value="MAJOR FACILITATOR SUPERFAMILY MFS_1"/>
    <property type="match status" value="1"/>
</dbReference>
<dbReference type="InterPro" id="IPR036259">
    <property type="entry name" value="MFS_trans_sf"/>
</dbReference>
<dbReference type="EMBL" id="SJPO01000003">
    <property type="protein sequence ID" value="TWT77728.1"/>
    <property type="molecule type" value="Genomic_DNA"/>
</dbReference>
<evidence type="ECO:0000256" key="4">
    <source>
        <dbReference type="SAM" id="Phobius"/>
    </source>
</evidence>
<dbReference type="InterPro" id="IPR052528">
    <property type="entry name" value="Sugar_transport-like"/>
</dbReference>
<evidence type="ECO:0000256" key="3">
    <source>
        <dbReference type="ARBA" id="ARBA00023136"/>
    </source>
</evidence>
<feature type="transmembrane region" description="Helical" evidence="4">
    <location>
        <begin position="266"/>
        <end position="284"/>
    </location>
</feature>
<dbReference type="Proteomes" id="UP000318478">
    <property type="component" value="Unassembled WGS sequence"/>
</dbReference>
<dbReference type="Gene3D" id="1.20.1250.20">
    <property type="entry name" value="MFS general substrate transporter like domains"/>
    <property type="match status" value="1"/>
</dbReference>
<gene>
    <name evidence="5" type="ORF">Pla123a_15240</name>
</gene>
<feature type="transmembrane region" description="Helical" evidence="4">
    <location>
        <begin position="181"/>
        <end position="200"/>
    </location>
</feature>
<reference evidence="5 6" key="1">
    <citation type="submission" date="2019-02" db="EMBL/GenBank/DDBJ databases">
        <title>Deep-cultivation of Planctomycetes and their phenomic and genomic characterization uncovers novel biology.</title>
        <authorList>
            <person name="Wiegand S."/>
            <person name="Jogler M."/>
            <person name="Boedeker C."/>
            <person name="Pinto D."/>
            <person name="Vollmers J."/>
            <person name="Rivas-Marin E."/>
            <person name="Kohn T."/>
            <person name="Peeters S.H."/>
            <person name="Heuer A."/>
            <person name="Rast P."/>
            <person name="Oberbeckmann S."/>
            <person name="Bunk B."/>
            <person name="Jeske O."/>
            <person name="Meyerdierks A."/>
            <person name="Storesund J.E."/>
            <person name="Kallscheuer N."/>
            <person name="Luecker S."/>
            <person name="Lage O.M."/>
            <person name="Pohl T."/>
            <person name="Merkel B.J."/>
            <person name="Hornburger P."/>
            <person name="Mueller R.-W."/>
            <person name="Bruemmer F."/>
            <person name="Labrenz M."/>
            <person name="Spormann A.M."/>
            <person name="Op Den Camp H."/>
            <person name="Overmann J."/>
            <person name="Amann R."/>
            <person name="Jetten M.S.M."/>
            <person name="Mascher T."/>
            <person name="Medema M.H."/>
            <person name="Devos D.P."/>
            <person name="Kaster A.-K."/>
            <person name="Ovreas L."/>
            <person name="Rohde M."/>
            <person name="Galperin M.Y."/>
            <person name="Jogler C."/>
        </authorList>
    </citation>
    <scope>NUCLEOTIDE SEQUENCE [LARGE SCALE GENOMIC DNA]</scope>
    <source>
        <strain evidence="5 6">Pla123a</strain>
    </source>
</reference>
<feature type="transmembrane region" description="Helical" evidence="4">
    <location>
        <begin position="422"/>
        <end position="440"/>
    </location>
</feature>
<evidence type="ECO:0000256" key="1">
    <source>
        <dbReference type="ARBA" id="ARBA00022692"/>
    </source>
</evidence>
<keyword evidence="3 4" id="KW-0472">Membrane</keyword>
<dbReference type="InterPro" id="IPR011701">
    <property type="entry name" value="MFS"/>
</dbReference>
<feature type="transmembrane region" description="Helical" evidence="4">
    <location>
        <begin position="363"/>
        <end position="384"/>
    </location>
</feature>
<dbReference type="AlphaFoldDB" id="A0A5C5YS66"/>
<evidence type="ECO:0000313" key="5">
    <source>
        <dbReference type="EMBL" id="TWT77728.1"/>
    </source>
</evidence>
<dbReference type="SUPFAM" id="SSF103473">
    <property type="entry name" value="MFS general substrate transporter"/>
    <property type="match status" value="1"/>
</dbReference>
<feature type="transmembrane region" description="Helical" evidence="4">
    <location>
        <begin position="304"/>
        <end position="325"/>
    </location>
</feature>
<protein>
    <submittedName>
        <fullName evidence="5">Major Facilitator Superfamily protein</fullName>
    </submittedName>
</protein>
<dbReference type="OrthoDB" id="238795at2"/>
<feature type="transmembrane region" description="Helical" evidence="4">
    <location>
        <begin position="332"/>
        <end position="351"/>
    </location>
</feature>
<organism evidence="5 6">
    <name type="scientific">Posidoniimonas polymericola</name>
    <dbReference type="NCBI Taxonomy" id="2528002"/>
    <lineage>
        <taxon>Bacteria</taxon>
        <taxon>Pseudomonadati</taxon>
        <taxon>Planctomycetota</taxon>
        <taxon>Planctomycetia</taxon>
        <taxon>Pirellulales</taxon>
        <taxon>Lacipirellulaceae</taxon>
        <taxon>Posidoniimonas</taxon>
    </lineage>
</organism>
<dbReference type="CDD" id="cd06174">
    <property type="entry name" value="MFS"/>
    <property type="match status" value="1"/>
</dbReference>
<feature type="transmembrane region" description="Helical" evidence="4">
    <location>
        <begin position="108"/>
        <end position="128"/>
    </location>
</feature>
<keyword evidence="1 4" id="KW-0812">Transmembrane</keyword>
<keyword evidence="6" id="KW-1185">Reference proteome</keyword>